<comment type="caution">
    <text evidence="2">The sequence shown here is derived from an EMBL/GenBank/DDBJ whole genome shotgun (WGS) entry which is preliminary data.</text>
</comment>
<dbReference type="AlphaFoldDB" id="A0A562DK52"/>
<reference evidence="2 3" key="1">
    <citation type="submission" date="2019-07" db="EMBL/GenBank/DDBJ databases">
        <title>Genome sequencing of lignin-degrading bacterial isolates.</title>
        <authorList>
            <person name="Gladden J."/>
        </authorList>
    </citation>
    <scope>NUCLEOTIDE SEQUENCE [LARGE SCALE GENOMIC DNA]</scope>
    <source>
        <strain evidence="2 3">J19</strain>
    </source>
</reference>
<evidence type="ECO:0000313" key="2">
    <source>
        <dbReference type="EMBL" id="TWH10059.1"/>
    </source>
</evidence>
<feature type="signal peptide" evidence="1">
    <location>
        <begin position="1"/>
        <end position="23"/>
    </location>
</feature>
<sequence>MRFHHAPALLATALLACAGTAAAQDARGDRFTLRVGAMSAAAETELSASTTFMGEPYRFSQGFDFGSDEWVPRIDGVFRLSERQRLVFDYFNYDKSRRETLGENLSYDDITIPAGSYAEATLDFQLASLLYDYSVVQTDSFSLGLQIGAEWAKAKATLVAEAGEDRWSDDTSEDGYAPVVGVRLTARPGERWLLNLQGQYLDADWGDFGDYDGSITRANAVAEYRFTDNFGLFAGYEWYRLDVKRTVSGDGMRDGLAGWDQRFKGPVVGVTLAF</sequence>
<organism evidence="2 3">
    <name type="scientific">Pseudoxanthomonas taiwanensis J19</name>
    <dbReference type="NCBI Taxonomy" id="935569"/>
    <lineage>
        <taxon>Bacteria</taxon>
        <taxon>Pseudomonadati</taxon>
        <taxon>Pseudomonadota</taxon>
        <taxon>Gammaproteobacteria</taxon>
        <taxon>Lysobacterales</taxon>
        <taxon>Lysobacteraceae</taxon>
        <taxon>Pseudoxanthomonas</taxon>
    </lineage>
</organism>
<keyword evidence="3" id="KW-1185">Reference proteome</keyword>
<dbReference type="EMBL" id="VLJS01000059">
    <property type="protein sequence ID" value="TWH10059.1"/>
    <property type="molecule type" value="Genomic_DNA"/>
</dbReference>
<dbReference type="Proteomes" id="UP000321583">
    <property type="component" value="Unassembled WGS sequence"/>
</dbReference>
<protein>
    <recommendedName>
        <fullName evidence="4">Outer membrane protein</fullName>
    </recommendedName>
</protein>
<dbReference type="OrthoDB" id="597163at2"/>
<evidence type="ECO:0000313" key="3">
    <source>
        <dbReference type="Proteomes" id="UP000321583"/>
    </source>
</evidence>
<evidence type="ECO:0000256" key="1">
    <source>
        <dbReference type="SAM" id="SignalP"/>
    </source>
</evidence>
<feature type="chain" id="PRO_5021974547" description="Outer membrane protein" evidence="1">
    <location>
        <begin position="24"/>
        <end position="274"/>
    </location>
</feature>
<accession>A0A562DK52</accession>
<name>A0A562DK52_9GAMM</name>
<dbReference type="PROSITE" id="PS51257">
    <property type="entry name" value="PROKAR_LIPOPROTEIN"/>
    <property type="match status" value="1"/>
</dbReference>
<evidence type="ECO:0008006" key="4">
    <source>
        <dbReference type="Google" id="ProtNLM"/>
    </source>
</evidence>
<dbReference type="SUPFAM" id="SSF56935">
    <property type="entry name" value="Porins"/>
    <property type="match status" value="1"/>
</dbReference>
<keyword evidence="1" id="KW-0732">Signal</keyword>
<proteinExistence type="predicted"/>
<dbReference type="RefSeq" id="WP_037034234.1">
    <property type="nucleotide sequence ID" value="NZ_VLJS01000059.1"/>
</dbReference>
<gene>
    <name evidence="2" type="ORF">L613_003000000160</name>
</gene>